<sequence length="74" mass="8871">MKLNDWVLLKAIFNSRLHDAVMEKNEEGIHQLIDEEYSYEKDNGFFEVEPLELDKLQKEHNKNISNEELIIRLL</sequence>
<organism evidence="1 2">
    <name type="scientific">Paenibacillus provencensis</name>
    <dbReference type="NCBI Taxonomy" id="441151"/>
    <lineage>
        <taxon>Bacteria</taxon>
        <taxon>Bacillati</taxon>
        <taxon>Bacillota</taxon>
        <taxon>Bacilli</taxon>
        <taxon>Bacillales</taxon>
        <taxon>Paenibacillaceae</taxon>
        <taxon>Paenibacillus</taxon>
    </lineage>
</organism>
<dbReference type="RefSeq" id="WP_090727695.1">
    <property type="nucleotide sequence ID" value="NZ_JBHTKX010000015.1"/>
</dbReference>
<comment type="caution">
    <text evidence="1">The sequence shown here is derived from an EMBL/GenBank/DDBJ whole genome shotgun (WGS) entry which is preliminary data.</text>
</comment>
<gene>
    <name evidence="1" type="ORF">ACFQ3J_26830</name>
</gene>
<dbReference type="EMBL" id="JBHTKX010000015">
    <property type="protein sequence ID" value="MFD1131724.1"/>
    <property type="molecule type" value="Genomic_DNA"/>
</dbReference>
<dbReference type="Proteomes" id="UP001597169">
    <property type="component" value="Unassembled WGS sequence"/>
</dbReference>
<name>A0ABW3PWF9_9BACL</name>
<proteinExistence type="predicted"/>
<keyword evidence="2" id="KW-1185">Reference proteome</keyword>
<protein>
    <submittedName>
        <fullName evidence="1">Uncharacterized protein</fullName>
    </submittedName>
</protein>
<accession>A0ABW3PWF9</accession>
<evidence type="ECO:0000313" key="2">
    <source>
        <dbReference type="Proteomes" id="UP001597169"/>
    </source>
</evidence>
<reference evidence="2" key="1">
    <citation type="journal article" date="2019" name="Int. J. Syst. Evol. Microbiol.">
        <title>The Global Catalogue of Microorganisms (GCM) 10K type strain sequencing project: providing services to taxonomists for standard genome sequencing and annotation.</title>
        <authorList>
            <consortium name="The Broad Institute Genomics Platform"/>
            <consortium name="The Broad Institute Genome Sequencing Center for Infectious Disease"/>
            <person name="Wu L."/>
            <person name="Ma J."/>
        </authorList>
    </citation>
    <scope>NUCLEOTIDE SEQUENCE [LARGE SCALE GENOMIC DNA]</scope>
    <source>
        <strain evidence="2">CCUG 53519</strain>
    </source>
</reference>
<evidence type="ECO:0000313" key="1">
    <source>
        <dbReference type="EMBL" id="MFD1131724.1"/>
    </source>
</evidence>